<feature type="region of interest" description="Disordered" evidence="1">
    <location>
        <begin position="22"/>
        <end position="61"/>
    </location>
</feature>
<proteinExistence type="predicted"/>
<feature type="compositionally biased region" description="Basic residues" evidence="1">
    <location>
        <begin position="27"/>
        <end position="41"/>
    </location>
</feature>
<evidence type="ECO:0000313" key="3">
    <source>
        <dbReference type="Proteomes" id="UP000600918"/>
    </source>
</evidence>
<feature type="region of interest" description="Disordered" evidence="1">
    <location>
        <begin position="75"/>
        <end position="115"/>
    </location>
</feature>
<evidence type="ECO:0000256" key="1">
    <source>
        <dbReference type="SAM" id="MobiDB-lite"/>
    </source>
</evidence>
<keyword evidence="3" id="KW-1185">Reference proteome</keyword>
<accession>A0A834P5K5</accession>
<protein>
    <submittedName>
        <fullName evidence="2">Uncharacterized protein</fullName>
    </submittedName>
</protein>
<feature type="compositionally biased region" description="Basic and acidic residues" evidence="1">
    <location>
        <begin position="75"/>
        <end position="84"/>
    </location>
</feature>
<dbReference type="EMBL" id="JACSDY010000004">
    <property type="protein sequence ID" value="KAF7429382.1"/>
    <property type="molecule type" value="Genomic_DNA"/>
</dbReference>
<dbReference type="AlphaFoldDB" id="A0A834P5K5"/>
<gene>
    <name evidence="2" type="ORF">H0235_005780</name>
</gene>
<reference evidence="2" key="1">
    <citation type="journal article" date="2020" name="G3 (Bethesda)">
        <title>High-Quality Assemblies for Three Invasive Social Wasps from the &lt;i&gt;Vespula&lt;/i&gt; Genus.</title>
        <authorList>
            <person name="Harrop T.W.R."/>
            <person name="Guhlin J."/>
            <person name="McLaughlin G.M."/>
            <person name="Permina E."/>
            <person name="Stockwell P."/>
            <person name="Gilligan J."/>
            <person name="Le Lec M.F."/>
            <person name="Gruber M.A.M."/>
            <person name="Quinn O."/>
            <person name="Lovegrove M."/>
            <person name="Duncan E.J."/>
            <person name="Remnant E.J."/>
            <person name="Van Eeckhoven J."/>
            <person name="Graham B."/>
            <person name="Knapp R.A."/>
            <person name="Langford K.W."/>
            <person name="Kronenberg Z."/>
            <person name="Press M.O."/>
            <person name="Eacker S.M."/>
            <person name="Wilson-Rankin E.E."/>
            <person name="Purcell J."/>
            <person name="Lester P.J."/>
            <person name="Dearden P.K."/>
        </authorList>
    </citation>
    <scope>NUCLEOTIDE SEQUENCE</scope>
    <source>
        <strain evidence="2">Volc-1</strain>
    </source>
</reference>
<name>A0A834P5K5_VESPE</name>
<sequence length="209" mass="23774">MSFLNQSCDTVATFVSRLGNARADTRRAHRSSACRLSKKSTRNGSGIHRQANIPTPVKEPTGFLKSRWPMLVWREKTAGGRREDEGEGGEREEEEEEKEEEEEEEEEEESSRANVERMYKLERNAESFIGYVVAARVRPSVSLQMKTLNNLVAGCKSRRGSDVNRYTPPCTAPLALERGHDHHWEATPMLPPLIPENSLLETPLYIRYS</sequence>
<evidence type="ECO:0000313" key="2">
    <source>
        <dbReference type="EMBL" id="KAF7429382.1"/>
    </source>
</evidence>
<feature type="compositionally biased region" description="Acidic residues" evidence="1">
    <location>
        <begin position="85"/>
        <end position="109"/>
    </location>
</feature>
<dbReference type="Proteomes" id="UP000600918">
    <property type="component" value="Unassembled WGS sequence"/>
</dbReference>
<organism evidence="2 3">
    <name type="scientific">Vespula pensylvanica</name>
    <name type="common">Western yellow jacket</name>
    <name type="synonym">Wasp</name>
    <dbReference type="NCBI Taxonomy" id="30213"/>
    <lineage>
        <taxon>Eukaryota</taxon>
        <taxon>Metazoa</taxon>
        <taxon>Ecdysozoa</taxon>
        <taxon>Arthropoda</taxon>
        <taxon>Hexapoda</taxon>
        <taxon>Insecta</taxon>
        <taxon>Pterygota</taxon>
        <taxon>Neoptera</taxon>
        <taxon>Endopterygota</taxon>
        <taxon>Hymenoptera</taxon>
        <taxon>Apocrita</taxon>
        <taxon>Aculeata</taxon>
        <taxon>Vespoidea</taxon>
        <taxon>Vespidae</taxon>
        <taxon>Vespinae</taxon>
        <taxon>Vespula</taxon>
    </lineage>
</organism>
<comment type="caution">
    <text evidence="2">The sequence shown here is derived from an EMBL/GenBank/DDBJ whole genome shotgun (WGS) entry which is preliminary data.</text>
</comment>